<comment type="caution">
    <text evidence="1">The sequence shown here is derived from an EMBL/GenBank/DDBJ whole genome shotgun (WGS) entry which is preliminary data.</text>
</comment>
<proteinExistence type="predicted"/>
<dbReference type="AlphaFoldDB" id="C7H361"/>
<gene>
    <name evidence="1" type="ORF">FAEPRAA2165_00715</name>
</gene>
<dbReference type="EMBL" id="ACOP02000012">
    <property type="protein sequence ID" value="EEU97663.1"/>
    <property type="molecule type" value="Genomic_DNA"/>
</dbReference>
<name>C7H361_FAED2</name>
<protein>
    <submittedName>
        <fullName evidence="1">Uncharacterized protein</fullName>
    </submittedName>
</protein>
<sequence length="47" mass="5355">MFFIVAQSCRKRKGALLLFADDSCKICVEVRKKAARLLRTGRQKADL</sequence>
<organism evidence="1 2">
    <name type="scientific">Faecalibacterium duncaniae (strain DSM 17677 / JCM 31915 / A2-165)</name>
    <name type="common">Faecalibacterium prausnitzii</name>
    <dbReference type="NCBI Taxonomy" id="411483"/>
    <lineage>
        <taxon>Bacteria</taxon>
        <taxon>Bacillati</taxon>
        <taxon>Bacillota</taxon>
        <taxon>Clostridia</taxon>
        <taxon>Eubacteriales</taxon>
        <taxon>Oscillospiraceae</taxon>
        <taxon>Faecalibacterium</taxon>
    </lineage>
</organism>
<reference evidence="1" key="1">
    <citation type="submission" date="2009-08" db="EMBL/GenBank/DDBJ databases">
        <authorList>
            <person name="Weinstock G."/>
            <person name="Sodergren E."/>
            <person name="Clifton S."/>
            <person name="Fulton L."/>
            <person name="Fulton B."/>
            <person name="Courtney L."/>
            <person name="Fronick C."/>
            <person name="Harrison M."/>
            <person name="Strong C."/>
            <person name="Farmer C."/>
            <person name="Delahaunty K."/>
            <person name="Markovic C."/>
            <person name="Hall O."/>
            <person name="Minx P."/>
            <person name="Tomlinson C."/>
            <person name="Mitreva M."/>
            <person name="Nelson J."/>
            <person name="Hou S."/>
            <person name="Wollam A."/>
            <person name="Pepin K.H."/>
            <person name="Johnson M."/>
            <person name="Bhonagiri V."/>
            <person name="Nash W.E."/>
            <person name="Warren W."/>
            <person name="Chinwalla A."/>
            <person name="Mardis E.R."/>
            <person name="Wilson R.K."/>
        </authorList>
    </citation>
    <scope>NUCLEOTIDE SEQUENCE [LARGE SCALE GENOMIC DNA]</scope>
    <source>
        <strain evidence="1">A2-165</strain>
    </source>
</reference>
<evidence type="ECO:0000313" key="2">
    <source>
        <dbReference type="Proteomes" id="UP000004619"/>
    </source>
</evidence>
<evidence type="ECO:0000313" key="1">
    <source>
        <dbReference type="EMBL" id="EEU97663.1"/>
    </source>
</evidence>
<dbReference type="HOGENOM" id="CLU_3168295_0_0_9"/>
<keyword evidence="2" id="KW-1185">Reference proteome</keyword>
<accession>C7H361</accession>
<dbReference type="Proteomes" id="UP000004619">
    <property type="component" value="Unassembled WGS sequence"/>
</dbReference>